<dbReference type="STRING" id="999422.HMPREF9944_01770"/>
<dbReference type="Pfam" id="PF01966">
    <property type="entry name" value="HD"/>
    <property type="match status" value="1"/>
</dbReference>
<dbReference type="Pfam" id="PF07698">
    <property type="entry name" value="7TM-7TMR_HD"/>
    <property type="match status" value="1"/>
</dbReference>
<feature type="transmembrane region" description="Helical" evidence="1">
    <location>
        <begin position="12"/>
        <end position="33"/>
    </location>
</feature>
<dbReference type="RefSeq" id="WP_008565771.1">
    <property type="nucleotide sequence ID" value="NZ_JH594505.1"/>
</dbReference>
<dbReference type="Pfam" id="PF07697">
    <property type="entry name" value="7TMR-HDED"/>
    <property type="match status" value="1"/>
</dbReference>
<dbReference type="InterPro" id="IPR006675">
    <property type="entry name" value="HDIG_dom"/>
</dbReference>
<dbReference type="InterPro" id="IPR011624">
    <property type="entry name" value="Metal-dep_PHydrolase_7TM_extra"/>
</dbReference>
<evidence type="ECO:0000259" key="2">
    <source>
        <dbReference type="PROSITE" id="PS51831"/>
    </source>
</evidence>
<dbReference type="NCBIfam" id="TIGR00277">
    <property type="entry name" value="HDIG"/>
    <property type="match status" value="1"/>
</dbReference>
<dbReference type="Proteomes" id="UP000003167">
    <property type="component" value="Unassembled WGS sequence"/>
</dbReference>
<dbReference type="Gene3D" id="1.10.3210.10">
    <property type="entry name" value="Hypothetical protein af1432"/>
    <property type="match status" value="1"/>
</dbReference>
<accession>H1HNM6</accession>
<dbReference type="EMBL" id="AGEK01000030">
    <property type="protein sequence ID" value="EHO68905.1"/>
    <property type="molecule type" value="Genomic_DNA"/>
</dbReference>
<evidence type="ECO:0000313" key="4">
    <source>
        <dbReference type="Proteomes" id="UP000003167"/>
    </source>
</evidence>
<dbReference type="InterPro" id="IPR052722">
    <property type="entry name" value="PgpH_phosphodiesterase"/>
</dbReference>
<dbReference type="InterPro" id="IPR011621">
    <property type="entry name" value="Metal-dep_PHydrolase_7TM_intra"/>
</dbReference>
<dbReference type="PANTHER" id="PTHR36442">
    <property type="entry name" value="CYCLIC-DI-AMP PHOSPHODIESTERASE PGPH"/>
    <property type="match status" value="1"/>
</dbReference>
<keyword evidence="1" id="KW-0812">Transmembrane</keyword>
<dbReference type="PATRIC" id="fig|999422.3.peg.1863"/>
<feature type="transmembrane region" description="Helical" evidence="1">
    <location>
        <begin position="297"/>
        <end position="314"/>
    </location>
</feature>
<keyword evidence="4" id="KW-1185">Reference proteome</keyword>
<protein>
    <recommendedName>
        <fullName evidence="2">HD domain-containing protein</fullName>
    </recommendedName>
</protein>
<keyword evidence="1" id="KW-0472">Membrane</keyword>
<sequence>MNIFKKYKRDYWRNATIRLTLIFVTVVIIVWFMPRNYGQQLRYDIGKPWMYGSFIAKFDFPIYKTDEAIKAEQDSVMKTFQPYYNYNSKLEKEELRQFYHDFSTGIEGVPAPVVRELANHLHRLYQAGIISTPEYNGIARDTTGMVRIVNGKEAKSVSIKNIYSTMAAYESLLHNQMLIPYRSILQRCNLNDYISPNLTYDKERCEAEKADLLGSIPLAGGMVMSGQKIIDRGEIVNDYTYRVLSSFEREMQRRKATEAEITNTLIGQILFVTLLVAIFTLYLHLFRKDYFQKSRNIAMLYAIITVYPILVSLMVSHSIFNVYIIPFAIAAIFVRVFMDSRTAFIVHVVMVLSCAVVVKYQYEFIIIQLMAGLIAIYSLRELSSRSQLFKTALFVTTGSIVVYIALQLMQSNDFLKMDRDMYIFFIVNGILLLLAYPLMFLIEKMFGFVSNVTLIELSNTNKGVLRDLSEIAPGTFQHSITVGNIAAEIANCIGADSLLVRTGALYHDIGKMANPVFFTENQAGVNPHDNMSYEDSAKIIISHVTEGLKLAEKNNLPTIIKDFISTHHGRGVTKFFYIKYKNEHPDEAIDMEKFTYPGPNPFTREQAILMMSDAVEAASRSLNEYTEESISQLVDRLIDGQVADGFFTECPITFRDITLAKKIIIARLMAIYHTRIQYPELKPKAKEEK</sequence>
<dbReference type="HOGENOM" id="CLU_015767_1_1_10"/>
<feature type="transmembrane region" description="Helical" evidence="1">
    <location>
        <begin position="342"/>
        <end position="358"/>
    </location>
</feature>
<dbReference type="OrthoDB" id="9806952at2"/>
<feature type="transmembrane region" description="Helical" evidence="1">
    <location>
        <begin position="391"/>
        <end position="409"/>
    </location>
</feature>
<feature type="transmembrane region" description="Helical" evidence="1">
    <location>
        <begin position="265"/>
        <end position="285"/>
    </location>
</feature>
<evidence type="ECO:0000313" key="3">
    <source>
        <dbReference type="EMBL" id="EHO68905.1"/>
    </source>
</evidence>
<dbReference type="AlphaFoldDB" id="H1HNM6"/>
<dbReference type="InterPro" id="IPR003607">
    <property type="entry name" value="HD/PDEase_dom"/>
</dbReference>
<dbReference type="SMART" id="SM00471">
    <property type="entry name" value="HDc"/>
    <property type="match status" value="1"/>
</dbReference>
<reference evidence="3 4" key="1">
    <citation type="submission" date="2011-12" db="EMBL/GenBank/DDBJ databases">
        <title>The Genome Sequence of Prevotella maculosa OT 289.</title>
        <authorList>
            <consortium name="The Broad Institute Genome Sequencing Platform"/>
            <person name="Earl A."/>
            <person name="Ward D."/>
            <person name="Feldgarden M."/>
            <person name="Gevers D."/>
            <person name="Izard J."/>
            <person name="Blanton J.M."/>
            <person name="Mathney J."/>
            <person name="Tanner A.C."/>
            <person name="Dewhirst F.E."/>
            <person name="Young S.K."/>
            <person name="Zeng Q."/>
            <person name="Gargeya S."/>
            <person name="Fitzgerald M."/>
            <person name="Haas B."/>
            <person name="Abouelleil A."/>
            <person name="Alvarado L."/>
            <person name="Arachchi H.M."/>
            <person name="Berlin A."/>
            <person name="Chapman S.B."/>
            <person name="Gearin G."/>
            <person name="Goldberg J."/>
            <person name="Griggs A."/>
            <person name="Gujja S."/>
            <person name="Hansen M."/>
            <person name="Heiman D."/>
            <person name="Howarth C."/>
            <person name="Larimer J."/>
            <person name="Lui A."/>
            <person name="MacDonald P.J.P."/>
            <person name="McCowen C."/>
            <person name="Montmayeur A."/>
            <person name="Murphy C."/>
            <person name="Neiman D."/>
            <person name="Pearson M."/>
            <person name="Priest M."/>
            <person name="Roberts A."/>
            <person name="Saif S."/>
            <person name="Shea T."/>
            <person name="Sisk P."/>
            <person name="Stolte C."/>
            <person name="Sykes S."/>
            <person name="Wortman J."/>
            <person name="Nusbaum C."/>
            <person name="Birren B."/>
        </authorList>
    </citation>
    <scope>NUCLEOTIDE SEQUENCE [LARGE SCALE GENOMIC DNA]</scope>
    <source>
        <strain evidence="3 4">OT 289</strain>
    </source>
</reference>
<comment type="caution">
    <text evidence="3">The sequence shown here is derived from an EMBL/GenBank/DDBJ whole genome shotgun (WGS) entry which is preliminary data.</text>
</comment>
<feature type="transmembrane region" description="Helical" evidence="1">
    <location>
        <begin position="320"/>
        <end position="337"/>
    </location>
</feature>
<dbReference type="CDD" id="cd00077">
    <property type="entry name" value="HDc"/>
    <property type="match status" value="1"/>
</dbReference>
<feature type="transmembrane region" description="Helical" evidence="1">
    <location>
        <begin position="421"/>
        <end position="442"/>
    </location>
</feature>
<gene>
    <name evidence="3" type="ORF">HMPREF9944_01770</name>
</gene>
<dbReference type="InterPro" id="IPR006674">
    <property type="entry name" value="HD_domain"/>
</dbReference>
<dbReference type="SUPFAM" id="SSF109604">
    <property type="entry name" value="HD-domain/PDEase-like"/>
    <property type="match status" value="1"/>
</dbReference>
<dbReference type="PROSITE" id="PS51831">
    <property type="entry name" value="HD"/>
    <property type="match status" value="1"/>
</dbReference>
<feature type="domain" description="HD" evidence="2">
    <location>
        <begin position="475"/>
        <end position="569"/>
    </location>
</feature>
<organism evidence="3 4">
    <name type="scientific">Segatella maculosa OT 289</name>
    <dbReference type="NCBI Taxonomy" id="999422"/>
    <lineage>
        <taxon>Bacteria</taxon>
        <taxon>Pseudomonadati</taxon>
        <taxon>Bacteroidota</taxon>
        <taxon>Bacteroidia</taxon>
        <taxon>Bacteroidales</taxon>
        <taxon>Prevotellaceae</taxon>
        <taxon>Segatella</taxon>
    </lineage>
</organism>
<evidence type="ECO:0000256" key="1">
    <source>
        <dbReference type="SAM" id="Phobius"/>
    </source>
</evidence>
<proteinExistence type="predicted"/>
<name>H1HNM6_9BACT</name>
<dbReference type="PANTHER" id="PTHR36442:SF1">
    <property type="entry name" value="CYCLIC-DI-AMP PHOSPHODIESTERASE PGPH"/>
    <property type="match status" value="1"/>
</dbReference>
<keyword evidence="1" id="KW-1133">Transmembrane helix</keyword>